<dbReference type="NCBIfam" id="TIGR02258">
    <property type="entry name" value="2_5_ligase"/>
    <property type="match status" value="1"/>
</dbReference>
<feature type="short sequence motif" description="HXTX 1" evidence="2">
    <location>
        <begin position="44"/>
        <end position="47"/>
    </location>
</feature>
<dbReference type="Proteomes" id="UP000184386">
    <property type="component" value="Unassembled WGS sequence"/>
</dbReference>
<dbReference type="GO" id="GO:0008664">
    <property type="term" value="F:RNA 2',3'-cyclic 3'-phosphodiesterase activity"/>
    <property type="evidence" value="ECO:0007669"/>
    <property type="project" value="UniProtKB-EC"/>
</dbReference>
<dbReference type="PANTHER" id="PTHR35561:SF1">
    <property type="entry name" value="RNA 2',3'-CYCLIC PHOSPHODIESTERASE"/>
    <property type="match status" value="1"/>
</dbReference>
<keyword evidence="1 2" id="KW-0378">Hydrolase</keyword>
<dbReference type="HAMAP" id="MF_01940">
    <property type="entry name" value="RNA_CPDase"/>
    <property type="match status" value="1"/>
</dbReference>
<dbReference type="Gene3D" id="3.90.1140.10">
    <property type="entry name" value="Cyclic phosphodiesterase"/>
    <property type="match status" value="1"/>
</dbReference>
<dbReference type="EMBL" id="FRAC01000014">
    <property type="protein sequence ID" value="SHK62802.1"/>
    <property type="molecule type" value="Genomic_DNA"/>
</dbReference>
<dbReference type="RefSeq" id="WP_073277228.1">
    <property type="nucleotide sequence ID" value="NZ_FRAC01000014.1"/>
</dbReference>
<keyword evidence="3" id="KW-0436">Ligase</keyword>
<feature type="active site" description="Proton donor" evidence="2">
    <location>
        <position position="44"/>
    </location>
</feature>
<dbReference type="STRING" id="1121322.SAMN02745136_02947"/>
<dbReference type="InterPro" id="IPR009097">
    <property type="entry name" value="Cyclic_Pdiesterase"/>
</dbReference>
<accession>A0A1M6U0H4</accession>
<reference evidence="3 4" key="1">
    <citation type="submission" date="2016-11" db="EMBL/GenBank/DDBJ databases">
        <authorList>
            <person name="Jaros S."/>
            <person name="Januszkiewicz K."/>
            <person name="Wedrychowicz H."/>
        </authorList>
    </citation>
    <scope>NUCLEOTIDE SEQUENCE [LARGE SCALE GENOMIC DNA]</scope>
    <source>
        <strain evidence="3 4">DSM 15929</strain>
    </source>
</reference>
<comment type="function">
    <text evidence="2">Hydrolyzes RNA 2',3'-cyclic phosphodiester to an RNA 2'-phosphomonoester.</text>
</comment>
<feature type="short sequence motif" description="HXTX 2" evidence="2">
    <location>
        <begin position="129"/>
        <end position="132"/>
    </location>
</feature>
<evidence type="ECO:0000313" key="4">
    <source>
        <dbReference type="Proteomes" id="UP000184386"/>
    </source>
</evidence>
<dbReference type="SUPFAM" id="SSF55144">
    <property type="entry name" value="LigT-like"/>
    <property type="match status" value="1"/>
</dbReference>
<dbReference type="Pfam" id="PF13563">
    <property type="entry name" value="2_5_RNA_ligase2"/>
    <property type="match status" value="1"/>
</dbReference>
<evidence type="ECO:0000256" key="2">
    <source>
        <dbReference type="HAMAP-Rule" id="MF_01940"/>
    </source>
</evidence>
<dbReference type="AlphaFoldDB" id="A0A1M6U0H4"/>
<gene>
    <name evidence="3" type="ORF">SAMN02745136_02947</name>
</gene>
<comment type="catalytic activity">
    <reaction evidence="2">
        <text>a 3'-end 2',3'-cyclophospho-ribonucleotide-RNA + H2O = a 3'-end 2'-phospho-ribonucleotide-RNA + H(+)</text>
        <dbReference type="Rhea" id="RHEA:11828"/>
        <dbReference type="Rhea" id="RHEA-COMP:10464"/>
        <dbReference type="Rhea" id="RHEA-COMP:17353"/>
        <dbReference type="ChEBI" id="CHEBI:15377"/>
        <dbReference type="ChEBI" id="CHEBI:15378"/>
        <dbReference type="ChEBI" id="CHEBI:83064"/>
        <dbReference type="ChEBI" id="CHEBI:173113"/>
        <dbReference type="EC" id="3.1.4.58"/>
    </reaction>
</comment>
<sequence length="186" mass="21119">MGGFYRLFAAIDFLPEDKEKLYRYGMTVKENSIKGNFTHQENIHLTLAFIGETRKRSGAEEALKKGVVNSRVSPFVIETEKLGRFQNKGGDIFWVGIKESPELIKLYEEITESLRIQGFSIEEQKLKAHLTIGRGVVLEKAASLEELSALVPKLHLLVNKIHLMNSERIEGKLRYSSLMEAALLVR</sequence>
<protein>
    <recommendedName>
        <fullName evidence="2">RNA 2',3'-cyclic phosphodiesterase</fullName>
        <shortName evidence="2">RNA 2',3'-CPDase</shortName>
        <ecNumber evidence="2">3.1.4.58</ecNumber>
    </recommendedName>
</protein>
<dbReference type="GO" id="GO:0016874">
    <property type="term" value="F:ligase activity"/>
    <property type="evidence" value="ECO:0007669"/>
    <property type="project" value="UniProtKB-KW"/>
</dbReference>
<proteinExistence type="inferred from homology"/>
<evidence type="ECO:0000256" key="1">
    <source>
        <dbReference type="ARBA" id="ARBA00022801"/>
    </source>
</evidence>
<name>A0A1M6U0H4_9FIRM</name>
<dbReference type="GO" id="GO:0004113">
    <property type="term" value="F:2',3'-cyclic-nucleotide 3'-phosphodiesterase activity"/>
    <property type="evidence" value="ECO:0007669"/>
    <property type="project" value="InterPro"/>
</dbReference>
<dbReference type="EC" id="3.1.4.58" evidence="2"/>
<dbReference type="PANTHER" id="PTHR35561">
    <property type="entry name" value="RNA 2',3'-CYCLIC PHOSPHODIESTERASE"/>
    <property type="match status" value="1"/>
</dbReference>
<dbReference type="InterPro" id="IPR004175">
    <property type="entry name" value="RNA_CPDase"/>
</dbReference>
<organism evidence="3 4">
    <name type="scientific">Anaerocolumna jejuensis DSM 15929</name>
    <dbReference type="NCBI Taxonomy" id="1121322"/>
    <lineage>
        <taxon>Bacteria</taxon>
        <taxon>Bacillati</taxon>
        <taxon>Bacillota</taxon>
        <taxon>Clostridia</taxon>
        <taxon>Lachnospirales</taxon>
        <taxon>Lachnospiraceae</taxon>
        <taxon>Anaerocolumna</taxon>
    </lineage>
</organism>
<comment type="similarity">
    <text evidence="2">Belongs to the 2H phosphoesterase superfamily. ThpR family.</text>
</comment>
<feature type="active site" description="Proton acceptor" evidence="2">
    <location>
        <position position="129"/>
    </location>
</feature>
<evidence type="ECO:0000313" key="3">
    <source>
        <dbReference type="EMBL" id="SHK62802.1"/>
    </source>
</evidence>
<keyword evidence="4" id="KW-1185">Reference proteome</keyword>